<comment type="caution">
    <text evidence="1">The sequence shown here is derived from an EMBL/GenBank/DDBJ whole genome shotgun (WGS) entry which is preliminary data.</text>
</comment>
<keyword evidence="2" id="KW-1185">Reference proteome</keyword>
<name>A0ABD3EUV7_9STRA</name>
<dbReference type="EMBL" id="JBIMZQ010000056">
    <property type="protein sequence ID" value="KAL3658238.1"/>
    <property type="molecule type" value="Genomic_DNA"/>
</dbReference>
<proteinExistence type="predicted"/>
<sequence>MQLLLHPNFKNPDGALKIVILKSNLQTEASQQVAGRHYTKVRRKIIDGVRDIMAAVDTQPASPGIVAPPPDVVFSEDVMELFTETADEVLPPPAETQNAMHEQRIGEELDRWLTTPTSLQAVRPGEAESVLSF</sequence>
<dbReference type="Proteomes" id="UP001632037">
    <property type="component" value="Unassembled WGS sequence"/>
</dbReference>
<evidence type="ECO:0000313" key="2">
    <source>
        <dbReference type="Proteomes" id="UP001632037"/>
    </source>
</evidence>
<protein>
    <submittedName>
        <fullName evidence="1">Uncharacterized protein</fullName>
    </submittedName>
</protein>
<reference evidence="1 2" key="1">
    <citation type="submission" date="2024-09" db="EMBL/GenBank/DDBJ databases">
        <title>Genome sequencing and assembly of Phytophthora oleae, isolate VK10A, causative agent of rot of olive drupes.</title>
        <authorList>
            <person name="Conti Taguali S."/>
            <person name="Riolo M."/>
            <person name="La Spada F."/>
            <person name="Cacciola S.O."/>
            <person name="Dionisio G."/>
        </authorList>
    </citation>
    <scope>NUCLEOTIDE SEQUENCE [LARGE SCALE GENOMIC DNA]</scope>
    <source>
        <strain evidence="1 2">VK10A</strain>
    </source>
</reference>
<dbReference type="AlphaFoldDB" id="A0ABD3EUV7"/>
<accession>A0ABD3EUV7</accession>
<organism evidence="1 2">
    <name type="scientific">Phytophthora oleae</name>
    <dbReference type="NCBI Taxonomy" id="2107226"/>
    <lineage>
        <taxon>Eukaryota</taxon>
        <taxon>Sar</taxon>
        <taxon>Stramenopiles</taxon>
        <taxon>Oomycota</taxon>
        <taxon>Peronosporomycetes</taxon>
        <taxon>Peronosporales</taxon>
        <taxon>Peronosporaceae</taxon>
        <taxon>Phytophthora</taxon>
    </lineage>
</organism>
<evidence type="ECO:0000313" key="1">
    <source>
        <dbReference type="EMBL" id="KAL3658238.1"/>
    </source>
</evidence>
<gene>
    <name evidence="1" type="ORF">V7S43_016866</name>
</gene>